<dbReference type="AlphaFoldDB" id="A0A4R1HKY5"/>
<dbReference type="EMBL" id="SMFZ01000002">
    <property type="protein sequence ID" value="TCK22608.1"/>
    <property type="molecule type" value="Genomic_DNA"/>
</dbReference>
<name>A0A4R1HKY5_PSEEN</name>
<gene>
    <name evidence="2" type="ORF">EV378_6616</name>
</gene>
<protein>
    <submittedName>
        <fullName evidence="2">Uncharacterized protein DUF4872</fullName>
    </submittedName>
</protein>
<dbReference type="RefSeq" id="WP_243653873.1">
    <property type="nucleotide sequence ID" value="NZ_SMFZ01000002.1"/>
</dbReference>
<evidence type="ECO:0000259" key="1">
    <source>
        <dbReference type="Pfam" id="PF14399"/>
    </source>
</evidence>
<dbReference type="Pfam" id="PF14399">
    <property type="entry name" value="BtrH_N"/>
    <property type="match status" value="1"/>
</dbReference>
<proteinExistence type="predicted"/>
<reference evidence="2 3" key="1">
    <citation type="submission" date="2019-03" db="EMBL/GenBank/DDBJ databases">
        <title>Sequencing the genomes of 1000 actinobacteria strains.</title>
        <authorList>
            <person name="Klenk H.-P."/>
        </authorList>
    </citation>
    <scope>NUCLEOTIDE SEQUENCE [LARGE SCALE GENOMIC DNA]</scope>
    <source>
        <strain evidence="2 3">DSM 44969</strain>
    </source>
</reference>
<evidence type="ECO:0000313" key="2">
    <source>
        <dbReference type="EMBL" id="TCK22608.1"/>
    </source>
</evidence>
<dbReference type="Proteomes" id="UP000295560">
    <property type="component" value="Unassembled WGS sequence"/>
</dbReference>
<comment type="caution">
    <text evidence="2">The sequence shown here is derived from an EMBL/GenBank/DDBJ whole genome shotgun (WGS) entry which is preliminary data.</text>
</comment>
<organism evidence="2 3">
    <name type="scientific">Pseudonocardia endophytica</name>
    <dbReference type="NCBI Taxonomy" id="401976"/>
    <lineage>
        <taxon>Bacteria</taxon>
        <taxon>Bacillati</taxon>
        <taxon>Actinomycetota</taxon>
        <taxon>Actinomycetes</taxon>
        <taxon>Pseudonocardiales</taxon>
        <taxon>Pseudonocardiaceae</taxon>
        <taxon>Pseudonocardia</taxon>
    </lineage>
</organism>
<keyword evidence="3" id="KW-1185">Reference proteome</keyword>
<sequence length="433" mass="44987">MTSRKQLKIRVRARMARTGESYSTALRHVAGPAPETSVGGYRLRGGVHPESASVANVLAHHGVRSGGAELTEALVFGAAGGPGAGYILWEFAHDDSRPVVIGFSSQWQYHDRALLSSLERLGVPARVHRTAGSVGAAGVLAESLADGAPAIVWPDRVGLGYRHLPASMDGMGGHPVVVHGTSGDACLVDDRTLARLSVPADELAAARARVGSYRNLLVAPAPAGDVPVPVLQAALRSGIADCAARLAGTSTSFALPAWRKWSRLMTDAKAAKGWPRVFDDGRGLVDALASIWEGASPAGMTGGHLRDLTADMLDQASPVIDTPLDRAAAAWREAAGAWRAVAETALPIEVPAFARLRELTAAVQESITAEGDAGRDDAARDAAQLWALRAGLSAEPPLGPSERTDLFAALAGALGRVHDAERAAVGELTGIEG</sequence>
<dbReference type="InterPro" id="IPR026935">
    <property type="entry name" value="BtrH_N"/>
</dbReference>
<evidence type="ECO:0000313" key="3">
    <source>
        <dbReference type="Proteomes" id="UP000295560"/>
    </source>
</evidence>
<feature type="domain" description="Butirosin biosynthesis protein H N-terminal" evidence="1">
    <location>
        <begin position="48"/>
        <end position="190"/>
    </location>
</feature>
<accession>A0A4R1HKY5</accession>